<feature type="signal peptide" evidence="2">
    <location>
        <begin position="1"/>
        <end position="22"/>
    </location>
</feature>
<proteinExistence type="evidence at transcript level"/>
<keyword evidence="1" id="KW-0812">Transmembrane</keyword>
<organism evidence="3">
    <name type="scientific">Pfiesteria piscicida</name>
    <name type="common">Phantom dinoflagellate</name>
    <dbReference type="NCBI Taxonomy" id="71001"/>
    <lineage>
        <taxon>Eukaryota</taxon>
        <taxon>Sar</taxon>
        <taxon>Alveolata</taxon>
        <taxon>Dinophyceae</taxon>
        <taxon>Peridiniales</taxon>
        <taxon>Pfiesteriaceae</taxon>
        <taxon>Pfiesteria</taxon>
    </lineage>
</organism>
<evidence type="ECO:0000256" key="1">
    <source>
        <dbReference type="SAM" id="Phobius"/>
    </source>
</evidence>
<dbReference type="SUPFAM" id="SSF53474">
    <property type="entry name" value="alpha/beta-Hydrolases"/>
    <property type="match status" value="1"/>
</dbReference>
<keyword evidence="2" id="KW-0732">Signal</keyword>
<dbReference type="Gene3D" id="3.40.50.1820">
    <property type="entry name" value="alpha/beta hydrolase"/>
    <property type="match status" value="1"/>
</dbReference>
<accession>A3E3M2</accession>
<reference evidence="3" key="1">
    <citation type="journal article" date="2007" name="Proc. Natl. Acad. Sci. U.S.A.">
        <title>Spliced leader RNA trans-splicing in dinoflagellates.</title>
        <authorList>
            <person name="Zhang H."/>
            <person name="Hou Y."/>
            <person name="Miranda L."/>
            <person name="Campbell D.A."/>
            <person name="Sturm N.R."/>
            <person name="Gaasterland T."/>
            <person name="Lin S."/>
        </authorList>
    </citation>
    <scope>NUCLEOTIDE SEQUENCE</scope>
</reference>
<dbReference type="AlphaFoldDB" id="A3E3M2"/>
<dbReference type="PANTHER" id="PTHR35560">
    <property type="entry name" value="BLL0132 PROTEIN"/>
    <property type="match status" value="1"/>
</dbReference>
<keyword evidence="1" id="KW-1133">Transmembrane helix</keyword>
<evidence type="ECO:0000256" key="2">
    <source>
        <dbReference type="SAM" id="SignalP"/>
    </source>
</evidence>
<keyword evidence="1" id="KW-0472">Membrane</keyword>
<feature type="transmembrane region" description="Helical" evidence="1">
    <location>
        <begin position="396"/>
        <end position="420"/>
    </location>
</feature>
<dbReference type="PANTHER" id="PTHR35560:SF3">
    <property type="entry name" value="PEPTIDASE S9 PROLYL OLIGOPEPTIDASE CATALYTIC DOMAIN-CONTAINING PROTEIN"/>
    <property type="match status" value="1"/>
</dbReference>
<evidence type="ECO:0000313" key="3">
    <source>
        <dbReference type="EMBL" id="ABI14289.1"/>
    </source>
</evidence>
<sequence>MARPPQLFAGLFAVVWTCTVTAFHCPPVRFRENAVPVELADGRVFIPVYRHQPKKSKSVKTVVIGLHGAGRNGDNYFQWITGAMQNAGLQDDVAVLVPVFADYECTAASWTGKTKYTGDAVKWSHSTRQWVFGQKSDRQGDWHGISSYQVIDDVLRYAEMRYRRLSKIIVTGFSAGAQMGLRWSIFSPQGLSGTSITGVPMTIILGSPSSVTYLTPARPAVSCRGPDVTVDDNCTDFVEPDEAHYKTCHDHWDDYPFGIEGIGDGDMPPGSIRADVTEYLRQYIKHDSLLQQTLIERFASKDIVFQFGDTDTKKCGHGTCANDCAAMLEGNNRLQRGINYMWHLKWVLPGYEPTFSTFHGGHRPELFFAGEYFNKFAFNTDGWNECLWDSLSCFSLLVKALIAGSVVVAVLPAVCVYVMMHRHINNHYVRKTPQHDLEQSKPILGGRSS</sequence>
<dbReference type="InterPro" id="IPR029058">
    <property type="entry name" value="AB_hydrolase_fold"/>
</dbReference>
<dbReference type="EMBL" id="DQ864874">
    <property type="protein sequence ID" value="ABI14289.1"/>
    <property type="molecule type" value="mRNA"/>
</dbReference>
<protein>
    <submittedName>
        <fullName evidence="3">Uncharacterized protein</fullName>
    </submittedName>
</protein>
<name>A3E3M2_PFIPI</name>
<feature type="chain" id="PRO_5002652684" evidence="2">
    <location>
        <begin position="23"/>
        <end position="449"/>
    </location>
</feature>